<dbReference type="GO" id="GO:0003676">
    <property type="term" value="F:nucleic acid binding"/>
    <property type="evidence" value="ECO:0007669"/>
    <property type="project" value="InterPro"/>
</dbReference>
<name>W7IT81_9PSEU</name>
<dbReference type="InterPro" id="IPR011545">
    <property type="entry name" value="DEAD/DEAH_box_helicase_dom"/>
</dbReference>
<accession>W7IT81</accession>
<keyword evidence="3 8" id="KW-0347">Helicase</keyword>
<dbReference type="GO" id="GO:0005524">
    <property type="term" value="F:ATP binding"/>
    <property type="evidence" value="ECO:0007669"/>
    <property type="project" value="UniProtKB-KW"/>
</dbReference>
<evidence type="ECO:0000256" key="5">
    <source>
        <dbReference type="SAM" id="MobiDB-lite"/>
    </source>
</evidence>
<dbReference type="PROSITE" id="PS51192">
    <property type="entry name" value="HELICASE_ATP_BIND_1"/>
    <property type="match status" value="1"/>
</dbReference>
<protein>
    <submittedName>
        <fullName evidence="8">Putative ski2-type helicase</fullName>
    </submittedName>
</protein>
<evidence type="ECO:0000313" key="9">
    <source>
        <dbReference type="Proteomes" id="UP000019277"/>
    </source>
</evidence>
<evidence type="ECO:0000256" key="1">
    <source>
        <dbReference type="ARBA" id="ARBA00022741"/>
    </source>
</evidence>
<feature type="domain" description="Helicase C-terminal" evidence="7">
    <location>
        <begin position="512"/>
        <end position="694"/>
    </location>
</feature>
<dbReference type="InterPro" id="IPR027417">
    <property type="entry name" value="P-loop_NTPase"/>
</dbReference>
<evidence type="ECO:0000259" key="6">
    <source>
        <dbReference type="PROSITE" id="PS51192"/>
    </source>
</evidence>
<evidence type="ECO:0000256" key="2">
    <source>
        <dbReference type="ARBA" id="ARBA00022801"/>
    </source>
</evidence>
<dbReference type="InterPro" id="IPR029030">
    <property type="entry name" value="Caspase-like_dom_sf"/>
</dbReference>
<keyword evidence="1" id="KW-0547">Nucleotide-binding</keyword>
<dbReference type="OrthoDB" id="3197455at2"/>
<dbReference type="SUPFAM" id="SSF52129">
    <property type="entry name" value="Caspase-like"/>
    <property type="match status" value="1"/>
</dbReference>
<dbReference type="Pfam" id="PF00271">
    <property type="entry name" value="Helicase_C"/>
    <property type="match status" value="1"/>
</dbReference>
<dbReference type="InterPro" id="IPR001650">
    <property type="entry name" value="Helicase_C-like"/>
</dbReference>
<dbReference type="InterPro" id="IPR011600">
    <property type="entry name" value="Pept_C14_caspase"/>
</dbReference>
<dbReference type="Pfam" id="PF00656">
    <property type="entry name" value="Peptidase_C14"/>
    <property type="match status" value="1"/>
</dbReference>
<gene>
    <name evidence="8" type="ORF">UO65_0622</name>
</gene>
<dbReference type="AlphaFoldDB" id="W7IT81"/>
<keyword evidence="9" id="KW-1185">Reference proteome</keyword>
<sequence>MTGNPGVHGLFIGAGEVCVPGAPPARHAAADAIALHALFADTIGDQAALLCDRDATSEAVTEHLARLTRISGPDDTVVFTFSGHGTRDRRLVTHDTGEAYAGLPIDDVVEALRAVPARVLLVALDCCFSGMPSARDLSVPAPSRRGTQPDKSGRGWVVLTAATAEQEARAPVEHGHGLLTYHLLAGLSGAPEVLDGDRIGLTRLVDYVRRQVGGTRSATDARRQDTTARTGIEGNPTLPVLRPGARYRAAHGAHQPIAATAAPSSLVRHGVPEPVAAMWAREVGHLNRLQLRAINEAQVLAGGSAAVSAPTASGKTAIGRIVADRVVADGGRAVFLLPTRALVAELYEHLTRTRTPLGTRIIRVTGEHTDQLADLVTGEHDIAVLTYEMFTGLLLKHPRLLTATRLLVVDEIHNIASATRGPGLELALMLVRLHQIDHGGPQVIGLSAAPGGFGDLETWLRATPVVSDLRPVPLLEGVLTPDGEFRHLGPDRIETVDHLPGAAGQDTRMVALLRHLIADAGQILVFCSTKRATRSCAATVGAALDLPPANRTLADLPDDDLGYVGEQLRARLRQGVAFHTAELSQDERRAVEIGFRDHRDVRVLVTTTTLAQGVNLPAGTVVVDGLEHPDGTPYSVIEYKNIAGRAGRTGLAERGRSVILARSAADARMKWATYVRGTGPPLRSALRLPGADIRRWVLHACAGRLVSGHRPTGADVTGFLRWSFAAHQCRMTDEPDPFPPEVVEQALTDLTAYDMVRPVASGHTLTPLGEVAVEHHLDPESVAMIADVLAEMGNDDINGATLIGVAQLTAELDQVRFVADATEDVALSQALKRQRLAPVVLDRFGSGRARAGRAKRVVACLAWSRGAPLSTVEQALGGSVRHDPVPVRRAADRTADVLPAVVGVARLLHPVPKLAALGALLPRQLRLGVVDGLVAVASRTSAEVGRGTFCALTAAGVNSPAAIVAASDALLLSCTGGDQGQLGELRAAAVREKQEQPDLAALLAEPSNDHP</sequence>
<comment type="caution">
    <text evidence="8">The sequence shown here is derived from an EMBL/GenBank/DDBJ whole genome shotgun (WGS) entry which is preliminary data.</text>
</comment>
<evidence type="ECO:0000313" key="8">
    <source>
        <dbReference type="EMBL" id="EWC64095.1"/>
    </source>
</evidence>
<dbReference type="PROSITE" id="PS51194">
    <property type="entry name" value="HELICASE_CTER"/>
    <property type="match status" value="1"/>
</dbReference>
<dbReference type="Gene3D" id="3.40.50.300">
    <property type="entry name" value="P-loop containing nucleotide triphosphate hydrolases"/>
    <property type="match status" value="2"/>
</dbReference>
<proteinExistence type="predicted"/>
<dbReference type="GO" id="GO:0006508">
    <property type="term" value="P:proteolysis"/>
    <property type="evidence" value="ECO:0007669"/>
    <property type="project" value="InterPro"/>
</dbReference>
<organism evidence="8 9">
    <name type="scientific">Actinokineospora spheciospongiae</name>
    <dbReference type="NCBI Taxonomy" id="909613"/>
    <lineage>
        <taxon>Bacteria</taxon>
        <taxon>Bacillati</taxon>
        <taxon>Actinomycetota</taxon>
        <taxon>Actinomycetes</taxon>
        <taxon>Pseudonocardiales</taxon>
        <taxon>Pseudonocardiaceae</taxon>
        <taxon>Actinokineospora</taxon>
    </lineage>
</organism>
<dbReference type="eggNOG" id="COG1204">
    <property type="taxonomic scope" value="Bacteria"/>
</dbReference>
<dbReference type="STRING" id="909613.UO65_0622"/>
<dbReference type="SMART" id="SM00487">
    <property type="entry name" value="DEXDc"/>
    <property type="match status" value="1"/>
</dbReference>
<feature type="region of interest" description="Disordered" evidence="5">
    <location>
        <begin position="216"/>
        <end position="239"/>
    </location>
</feature>
<dbReference type="PATRIC" id="fig|909613.9.peg.639"/>
<dbReference type="PANTHER" id="PTHR47961:SF10">
    <property type="entry name" value="ATP-DEPENDENT DNA HELICASE HEL308"/>
    <property type="match status" value="1"/>
</dbReference>
<dbReference type="InterPro" id="IPR050474">
    <property type="entry name" value="Hel308_SKI2-like"/>
</dbReference>
<keyword evidence="4" id="KW-0067">ATP-binding</keyword>
<dbReference type="Pfam" id="PF00270">
    <property type="entry name" value="DEAD"/>
    <property type="match status" value="1"/>
</dbReference>
<dbReference type="PANTHER" id="PTHR47961">
    <property type="entry name" value="DNA POLYMERASE THETA, PUTATIVE (AFU_ORTHOLOGUE AFUA_1G05260)-RELATED"/>
    <property type="match status" value="1"/>
</dbReference>
<dbReference type="GO" id="GO:0004197">
    <property type="term" value="F:cysteine-type endopeptidase activity"/>
    <property type="evidence" value="ECO:0007669"/>
    <property type="project" value="InterPro"/>
</dbReference>
<dbReference type="Proteomes" id="UP000019277">
    <property type="component" value="Unassembled WGS sequence"/>
</dbReference>
<dbReference type="GO" id="GO:0004386">
    <property type="term" value="F:helicase activity"/>
    <property type="evidence" value="ECO:0007669"/>
    <property type="project" value="UniProtKB-KW"/>
</dbReference>
<reference evidence="8 9" key="1">
    <citation type="journal article" date="2014" name="Genome Announc.">
        <title>Draft Genome Sequence of the Antitrypanosomally Active Sponge-Associated Bacterium Actinokineospora sp. Strain EG49.</title>
        <authorList>
            <person name="Harjes J."/>
            <person name="Ryu T."/>
            <person name="Abdelmohsen U.R."/>
            <person name="Moitinho-Silva L."/>
            <person name="Horn H."/>
            <person name="Ravasi T."/>
            <person name="Hentschel U."/>
        </authorList>
    </citation>
    <scope>NUCLEOTIDE SEQUENCE [LARGE SCALE GENOMIC DNA]</scope>
    <source>
        <strain evidence="8 9">EG49</strain>
    </source>
</reference>
<dbReference type="InterPro" id="IPR014001">
    <property type="entry name" value="Helicase_ATP-bd"/>
</dbReference>
<dbReference type="SUPFAM" id="SSF52540">
    <property type="entry name" value="P-loop containing nucleoside triphosphate hydrolases"/>
    <property type="match status" value="1"/>
</dbReference>
<keyword evidence="2" id="KW-0378">Hydrolase</keyword>
<dbReference type="EMBL" id="AYXG01000024">
    <property type="protein sequence ID" value="EWC64095.1"/>
    <property type="molecule type" value="Genomic_DNA"/>
</dbReference>
<dbReference type="SMART" id="SM00490">
    <property type="entry name" value="HELICc"/>
    <property type="match status" value="1"/>
</dbReference>
<dbReference type="Gene3D" id="3.40.50.1460">
    <property type="match status" value="1"/>
</dbReference>
<evidence type="ECO:0000256" key="3">
    <source>
        <dbReference type="ARBA" id="ARBA00022806"/>
    </source>
</evidence>
<evidence type="ECO:0000256" key="4">
    <source>
        <dbReference type="ARBA" id="ARBA00022840"/>
    </source>
</evidence>
<dbReference type="RefSeq" id="WP_035278488.1">
    <property type="nucleotide sequence ID" value="NZ_AYXG01000024.1"/>
</dbReference>
<evidence type="ECO:0000259" key="7">
    <source>
        <dbReference type="PROSITE" id="PS51194"/>
    </source>
</evidence>
<dbReference type="eggNOG" id="COG4249">
    <property type="taxonomic scope" value="Bacteria"/>
</dbReference>
<feature type="domain" description="Helicase ATP-binding" evidence="6">
    <location>
        <begin position="296"/>
        <end position="468"/>
    </location>
</feature>